<protein>
    <submittedName>
        <fullName evidence="1">Uncharacterized protein</fullName>
    </submittedName>
</protein>
<reference evidence="1 2" key="1">
    <citation type="submission" date="2024-12" db="EMBL/GenBank/DDBJ databases">
        <title>Pseudomonas species isolated from Lotus nodules promote plant growth.</title>
        <authorList>
            <person name="Yu Y.-H."/>
            <person name="Kurtenbach J."/>
            <person name="Crosbie D."/>
            <person name="Brachmann A."/>
            <person name="Marin M."/>
        </authorList>
    </citation>
    <scope>NUCLEOTIDE SEQUENCE [LARGE SCALE GENOMIC DNA]</scope>
    <source>
        <strain evidence="1 2">PLb12A</strain>
    </source>
</reference>
<comment type="caution">
    <text evidence="1">The sequence shown here is derived from an EMBL/GenBank/DDBJ whole genome shotgun (WGS) entry which is preliminary data.</text>
</comment>
<dbReference type="Proteomes" id="UP001631987">
    <property type="component" value="Unassembled WGS sequence"/>
</dbReference>
<keyword evidence="2" id="KW-1185">Reference proteome</keyword>
<accession>A0ABW9HF38</accession>
<evidence type="ECO:0000313" key="2">
    <source>
        <dbReference type="Proteomes" id="UP001631987"/>
    </source>
</evidence>
<gene>
    <name evidence="1" type="ORF">ACKKH4_23115</name>
</gene>
<name>A0ABW9HF38_9PSED</name>
<evidence type="ECO:0000313" key="1">
    <source>
        <dbReference type="EMBL" id="MFM9520121.1"/>
    </source>
</evidence>
<dbReference type="RefSeq" id="WP_082562905.1">
    <property type="nucleotide sequence ID" value="NZ_CP178857.1"/>
</dbReference>
<organism evidence="1 2">
    <name type="scientific">Pseudomonas monachiensis</name>
    <dbReference type="NCBI Taxonomy" id="3060212"/>
    <lineage>
        <taxon>Bacteria</taxon>
        <taxon>Pseudomonadati</taxon>
        <taxon>Pseudomonadota</taxon>
        <taxon>Gammaproteobacteria</taxon>
        <taxon>Pseudomonadales</taxon>
        <taxon>Pseudomonadaceae</taxon>
        <taxon>Pseudomonas</taxon>
    </lineage>
</organism>
<dbReference type="EMBL" id="JBJVNW010000014">
    <property type="protein sequence ID" value="MFM9520121.1"/>
    <property type="molecule type" value="Genomic_DNA"/>
</dbReference>
<proteinExistence type="predicted"/>
<sequence length="155" mass="17099">MNSLKRFSIHLDNRYFRQQQLAVITNSVVGHSHPGIQVKLASLEFSVEKTLQSNSAGAPLNQNQTCGSNGFLAPPPSVRSQPPIHTSQFVVDASFLMDKRLVDEAAWTQNRAITPQEVPEYGDLREHIPANASVLWMCGICDKPPMPERASCTDA</sequence>